<dbReference type="Proteomes" id="UP001165060">
    <property type="component" value="Unassembled WGS sequence"/>
</dbReference>
<dbReference type="InterPro" id="IPR029058">
    <property type="entry name" value="AB_hydrolase_fold"/>
</dbReference>
<dbReference type="EMBL" id="BRYB01000436">
    <property type="protein sequence ID" value="GMI30015.1"/>
    <property type="molecule type" value="Genomic_DNA"/>
</dbReference>
<dbReference type="SUPFAM" id="SSF53474">
    <property type="entry name" value="alpha/beta-Hydrolases"/>
    <property type="match status" value="1"/>
</dbReference>
<reference evidence="1 2" key="1">
    <citation type="journal article" date="2023" name="Commun. Biol.">
        <title>Genome analysis of Parmales, the sister group of diatoms, reveals the evolutionary specialization of diatoms from phago-mixotrophs to photoautotrophs.</title>
        <authorList>
            <person name="Ban H."/>
            <person name="Sato S."/>
            <person name="Yoshikawa S."/>
            <person name="Yamada K."/>
            <person name="Nakamura Y."/>
            <person name="Ichinomiya M."/>
            <person name="Sato N."/>
            <person name="Blanc-Mathieu R."/>
            <person name="Endo H."/>
            <person name="Kuwata A."/>
            <person name="Ogata H."/>
        </authorList>
    </citation>
    <scope>NUCLEOTIDE SEQUENCE [LARGE SCALE GENOMIC DNA]</scope>
</reference>
<evidence type="ECO:0000313" key="2">
    <source>
        <dbReference type="Proteomes" id="UP001165060"/>
    </source>
</evidence>
<sequence length="368" mass="40894">MVRFVFQGKELRDISRRNVAIAMQAVFTARGAYESPSTFDLDVTQLEAILEPLGPFSLAPTSHTSLRPNNPKTNPMPLTPIYYPLIIAVPKWLVRVGADFIMRVQGYKKTRDWGTGIVYWSRITDINKPTVMFFHGIGMGMVPYLLFVPSFARDVPNTILAEFPGISGHPLRYDPASTRPPYPDTGEIAQSIRAHLKATVSPRSKMIAVSHSFGTMVLSAIMNSHPDTFDATVYMDPVNFFAGATSLGPILYVPITLGVFIECIPPHQECAGVRRVRLSGERRHCLVVLSGNDPIVDALGIKATVKDSTECWMYENHMHGDVVVRPAFHKRLKKWVDAQVSKFEVEESSFMLGKGNLRRASASCSQLA</sequence>
<organism evidence="1 2">
    <name type="scientific">Tetraparma gracilis</name>
    <dbReference type="NCBI Taxonomy" id="2962635"/>
    <lineage>
        <taxon>Eukaryota</taxon>
        <taxon>Sar</taxon>
        <taxon>Stramenopiles</taxon>
        <taxon>Ochrophyta</taxon>
        <taxon>Bolidophyceae</taxon>
        <taxon>Parmales</taxon>
        <taxon>Triparmaceae</taxon>
        <taxon>Tetraparma</taxon>
    </lineage>
</organism>
<proteinExistence type="predicted"/>
<dbReference type="PANTHER" id="PTHR37471">
    <property type="entry name" value="UNNAMED PRODUCT"/>
    <property type="match status" value="1"/>
</dbReference>
<dbReference type="Gene3D" id="3.40.50.1820">
    <property type="entry name" value="alpha/beta hydrolase"/>
    <property type="match status" value="1"/>
</dbReference>
<evidence type="ECO:0008006" key="3">
    <source>
        <dbReference type="Google" id="ProtNLM"/>
    </source>
</evidence>
<comment type="caution">
    <text evidence="1">The sequence shown here is derived from an EMBL/GenBank/DDBJ whole genome shotgun (WGS) entry which is preliminary data.</text>
</comment>
<dbReference type="PANTHER" id="PTHR37471:SF1">
    <property type="entry name" value="AB HYDROLASE-1 DOMAIN-CONTAINING PROTEIN"/>
    <property type="match status" value="1"/>
</dbReference>
<keyword evidence="2" id="KW-1185">Reference proteome</keyword>
<protein>
    <recommendedName>
        <fullName evidence="3">AB hydrolase-1 domain-containing protein</fullName>
    </recommendedName>
</protein>
<accession>A0ABQ6MQ83</accession>
<name>A0ABQ6MQ83_9STRA</name>
<gene>
    <name evidence="1" type="ORF">TeGR_g3167</name>
</gene>
<evidence type="ECO:0000313" key="1">
    <source>
        <dbReference type="EMBL" id="GMI30015.1"/>
    </source>
</evidence>